<accession>W9QQ76</accession>
<proteinExistence type="predicted"/>
<dbReference type="STRING" id="981085.W9QQ76"/>
<dbReference type="eggNOG" id="ENOG502QQK1">
    <property type="taxonomic scope" value="Eukaryota"/>
</dbReference>
<dbReference type="Pfam" id="PF14290">
    <property type="entry name" value="SDH5_plant"/>
    <property type="match status" value="1"/>
</dbReference>
<sequence length="240" mass="26594">MEKMVALRSVYRSAWSRSYRVAAINQQLLRHYSAARNLFNFSSPPTSTSSPNGLASFDCRSPFSMGLGSRRFFSEDVTHVPLIKDPELERAFKDLFAASWDKLPDSLLLEVKSALKKSNDEAGKEAVANVFRAAEAVEEFGDIITNLKMDFDDTIGMAGENVTPLSDEHANALRTIFARYSAYLDSFGPDEAFLRKKVETELGAKLIFLKMRCRGLGADWGKITVLGTSGLAGSYVEQRA</sequence>
<evidence type="ECO:0000313" key="2">
    <source>
        <dbReference type="Proteomes" id="UP000030645"/>
    </source>
</evidence>
<evidence type="ECO:0008006" key="3">
    <source>
        <dbReference type="Google" id="ProtNLM"/>
    </source>
</evidence>
<evidence type="ECO:0000313" key="1">
    <source>
        <dbReference type="EMBL" id="EXB50017.1"/>
    </source>
</evidence>
<organism evidence="1 2">
    <name type="scientific">Morus notabilis</name>
    <dbReference type="NCBI Taxonomy" id="981085"/>
    <lineage>
        <taxon>Eukaryota</taxon>
        <taxon>Viridiplantae</taxon>
        <taxon>Streptophyta</taxon>
        <taxon>Embryophyta</taxon>
        <taxon>Tracheophyta</taxon>
        <taxon>Spermatophyta</taxon>
        <taxon>Magnoliopsida</taxon>
        <taxon>eudicotyledons</taxon>
        <taxon>Gunneridae</taxon>
        <taxon>Pentapetalae</taxon>
        <taxon>rosids</taxon>
        <taxon>fabids</taxon>
        <taxon>Rosales</taxon>
        <taxon>Moraceae</taxon>
        <taxon>Moreae</taxon>
        <taxon>Morus</taxon>
    </lineage>
</organism>
<protein>
    <recommendedName>
        <fullName evidence="3">Succinate dehydrogenase subunit 5</fullName>
    </recommendedName>
</protein>
<dbReference type="Proteomes" id="UP000030645">
    <property type="component" value="Unassembled WGS sequence"/>
</dbReference>
<dbReference type="EMBL" id="KE343971">
    <property type="protein sequence ID" value="EXB50017.1"/>
    <property type="molecule type" value="Genomic_DNA"/>
</dbReference>
<reference evidence="2" key="1">
    <citation type="submission" date="2013-01" db="EMBL/GenBank/DDBJ databases">
        <title>Draft Genome Sequence of a Mulberry Tree, Morus notabilis C.K. Schneid.</title>
        <authorList>
            <person name="He N."/>
            <person name="Zhao S."/>
        </authorList>
    </citation>
    <scope>NUCLEOTIDE SEQUENCE</scope>
</reference>
<keyword evidence="2" id="KW-1185">Reference proteome</keyword>
<dbReference type="PANTHER" id="PTHR36139">
    <property type="entry name" value="SUCCINATE DEHYDROGENASE SUBUNIT 5, MITOCHONDRIAL"/>
    <property type="match status" value="1"/>
</dbReference>
<dbReference type="GO" id="GO:0045273">
    <property type="term" value="C:respiratory chain complex II (succinate dehydrogenase)"/>
    <property type="evidence" value="ECO:0007669"/>
    <property type="project" value="InterPro"/>
</dbReference>
<dbReference type="GO" id="GO:0006099">
    <property type="term" value="P:tricarboxylic acid cycle"/>
    <property type="evidence" value="ECO:0007669"/>
    <property type="project" value="InterPro"/>
</dbReference>
<dbReference type="InterPro" id="IPR025397">
    <property type="entry name" value="SDH5"/>
</dbReference>
<dbReference type="KEGG" id="mnt:21386913"/>
<gene>
    <name evidence="1" type="ORF">L484_003374</name>
</gene>
<dbReference type="OrthoDB" id="1910373at2759"/>
<name>W9QQ76_9ROSA</name>
<dbReference type="AlphaFoldDB" id="W9QQ76"/>
<dbReference type="PANTHER" id="PTHR36139:SF1">
    <property type="entry name" value="SUCCINATE DEHYDROGENASE SUBUNIT 5, MITOCHONDRIAL"/>
    <property type="match status" value="1"/>
</dbReference>